<dbReference type="AlphaFoldDB" id="D5SNX9"/>
<dbReference type="GO" id="GO:0046872">
    <property type="term" value="F:metal ion binding"/>
    <property type="evidence" value="ECO:0007669"/>
    <property type="project" value="InterPro"/>
</dbReference>
<dbReference type="SUPFAM" id="SSF56059">
    <property type="entry name" value="Glutathione synthetase ATP-binding domain-like"/>
    <property type="match status" value="1"/>
</dbReference>
<organism evidence="3 4">
    <name type="scientific">Planctopirus limnophila (strain ATCC 43296 / DSM 3776 / IFAM 1008 / Mu 290)</name>
    <name type="common">Planctomyces limnophilus</name>
    <dbReference type="NCBI Taxonomy" id="521674"/>
    <lineage>
        <taxon>Bacteria</taxon>
        <taxon>Pseudomonadati</taxon>
        <taxon>Planctomycetota</taxon>
        <taxon>Planctomycetia</taxon>
        <taxon>Planctomycetales</taxon>
        <taxon>Planctomycetaceae</taxon>
        <taxon>Planctopirus</taxon>
    </lineage>
</organism>
<dbReference type="Pfam" id="PF02655">
    <property type="entry name" value="ATP-grasp_3"/>
    <property type="match status" value="1"/>
</dbReference>
<reference evidence="3 4" key="1">
    <citation type="journal article" date="2010" name="Stand. Genomic Sci.">
        <title>Complete genome sequence of Planctomyces limnophilus type strain (Mu 290).</title>
        <authorList>
            <person name="Labutti K."/>
            <person name="Sikorski J."/>
            <person name="Schneider S."/>
            <person name="Nolan M."/>
            <person name="Lucas S."/>
            <person name="Glavina Del Rio T."/>
            <person name="Tice H."/>
            <person name="Cheng J.F."/>
            <person name="Goodwin L."/>
            <person name="Pitluck S."/>
            <person name="Liolios K."/>
            <person name="Ivanova N."/>
            <person name="Mavromatis K."/>
            <person name="Mikhailova N."/>
            <person name="Pati A."/>
            <person name="Chen A."/>
            <person name="Palaniappan K."/>
            <person name="Land M."/>
            <person name="Hauser L."/>
            <person name="Chang Y.J."/>
            <person name="Jeffries C.D."/>
            <person name="Tindall B.J."/>
            <person name="Rohde M."/>
            <person name="Goker M."/>
            <person name="Woyke T."/>
            <person name="Bristow J."/>
            <person name="Eisen J.A."/>
            <person name="Markowitz V."/>
            <person name="Hugenholtz P."/>
            <person name="Kyrpides N.C."/>
            <person name="Klenk H.P."/>
            <person name="Lapidus A."/>
        </authorList>
    </citation>
    <scope>NUCLEOTIDE SEQUENCE [LARGE SCALE GENOMIC DNA]</scope>
    <source>
        <strain evidence="4">ATCC 43296 / DSM 3776 / IFAM 1008 / 290</strain>
    </source>
</reference>
<gene>
    <name evidence="3" type="ordered locus">Plim_0283</name>
</gene>
<dbReference type="InterPro" id="IPR003806">
    <property type="entry name" value="ATP-grasp_PylC-type"/>
</dbReference>
<keyword evidence="1" id="KW-0547">Nucleotide-binding</keyword>
<dbReference type="HOGENOM" id="CLU_059501_1_0_0"/>
<name>D5SNX9_PLAL2</name>
<dbReference type="RefSeq" id="WP_013108565.1">
    <property type="nucleotide sequence ID" value="NC_014148.1"/>
</dbReference>
<protein>
    <recommendedName>
        <fullName evidence="2">ATP-grasp domain-containing protein</fullName>
    </recommendedName>
</protein>
<dbReference type="InterPro" id="IPR011761">
    <property type="entry name" value="ATP-grasp"/>
</dbReference>
<keyword evidence="1" id="KW-0067">ATP-binding</keyword>
<feature type="domain" description="ATP-grasp" evidence="2">
    <location>
        <begin position="138"/>
        <end position="347"/>
    </location>
</feature>
<dbReference type="eggNOG" id="COG1821">
    <property type="taxonomic scope" value="Bacteria"/>
</dbReference>
<evidence type="ECO:0000313" key="4">
    <source>
        <dbReference type="Proteomes" id="UP000002220"/>
    </source>
</evidence>
<dbReference type="Proteomes" id="UP000002220">
    <property type="component" value="Chromosome"/>
</dbReference>
<dbReference type="Gene3D" id="3.40.50.11770">
    <property type="match status" value="1"/>
</dbReference>
<dbReference type="Gene3D" id="3.30.470.20">
    <property type="entry name" value="ATP-grasp fold, B domain"/>
    <property type="match status" value="1"/>
</dbReference>
<dbReference type="GO" id="GO:0008716">
    <property type="term" value="F:D-alanine-D-alanine ligase activity"/>
    <property type="evidence" value="ECO:0007669"/>
    <property type="project" value="TreeGrafter"/>
</dbReference>
<dbReference type="STRING" id="521674.Plim_0283"/>
<proteinExistence type="predicted"/>
<dbReference type="PANTHER" id="PTHR23132">
    <property type="entry name" value="D-ALANINE--D-ALANINE LIGASE"/>
    <property type="match status" value="1"/>
</dbReference>
<evidence type="ECO:0000256" key="1">
    <source>
        <dbReference type="PROSITE-ProRule" id="PRU00409"/>
    </source>
</evidence>
<dbReference type="Gene3D" id="2.30.36.100">
    <property type="match status" value="1"/>
</dbReference>
<evidence type="ECO:0000259" key="2">
    <source>
        <dbReference type="PROSITE" id="PS50975"/>
    </source>
</evidence>
<dbReference type="KEGG" id="plm:Plim_0283"/>
<dbReference type="GO" id="GO:0005524">
    <property type="term" value="F:ATP binding"/>
    <property type="evidence" value="ECO:0007669"/>
    <property type="project" value="UniProtKB-UniRule"/>
</dbReference>
<accession>D5SNX9</accession>
<dbReference type="PANTHER" id="PTHR23132:SF23">
    <property type="entry name" value="D-ALANINE--D-ALANINE LIGASE B"/>
    <property type="match status" value="1"/>
</dbReference>
<dbReference type="PROSITE" id="PS50975">
    <property type="entry name" value="ATP_GRASP"/>
    <property type="match status" value="1"/>
</dbReference>
<sequence length="360" mass="38965">MNPPCLVCEYLCAFEGENLPATDSASTAEIRREGAAMLQALTEDLAASQIQVAGLVHAGWKESWTGHPGVRWIWTEDDDHSRSLIHSAISGGWKVVIIAPEIDGTLAAIIQLCEFLGARVHNSTSAAIQLTSDKLQLAEHLEKHRIPTIPTRLVQHAEELGTHSRYVVKPIDGAGSLDVFVVNDWREAPETETCQIVQPYLRGRSASVAVIMPALVDVENRDSSGQSSMASIVWPAASQRIIESPGEGHLPASLKYQGGALPADEFSPEERATLEALALKACQSIEGLRGYTGVDLVWPEESAEPLVVEINPRLCMSYLGYRQIFGPQAALVVAGYSEAAAMVETSADDGACWKTSRAEW</sequence>
<evidence type="ECO:0000313" key="3">
    <source>
        <dbReference type="EMBL" id="ADG66134.1"/>
    </source>
</evidence>
<dbReference type="SMR" id="D5SNX9"/>
<keyword evidence="4" id="KW-1185">Reference proteome</keyword>
<dbReference type="EMBL" id="CP001744">
    <property type="protein sequence ID" value="ADG66134.1"/>
    <property type="molecule type" value="Genomic_DNA"/>
</dbReference>